<keyword evidence="1" id="KW-1133">Transmembrane helix</keyword>
<protein>
    <submittedName>
        <fullName evidence="2">Uncharacterized protein</fullName>
    </submittedName>
</protein>
<organism evidence="2">
    <name type="scientific">Arundo donax</name>
    <name type="common">Giant reed</name>
    <name type="synonym">Donax arundinaceus</name>
    <dbReference type="NCBI Taxonomy" id="35708"/>
    <lineage>
        <taxon>Eukaryota</taxon>
        <taxon>Viridiplantae</taxon>
        <taxon>Streptophyta</taxon>
        <taxon>Embryophyta</taxon>
        <taxon>Tracheophyta</taxon>
        <taxon>Spermatophyta</taxon>
        <taxon>Magnoliopsida</taxon>
        <taxon>Liliopsida</taxon>
        <taxon>Poales</taxon>
        <taxon>Poaceae</taxon>
        <taxon>PACMAD clade</taxon>
        <taxon>Arundinoideae</taxon>
        <taxon>Arundineae</taxon>
        <taxon>Arundo</taxon>
    </lineage>
</organism>
<sequence length="52" mass="6489">MYIRLLLFDMFMLVDLCYLVFPFYRTYYIYEIRTGLVKEIIFILTRVLNSQH</sequence>
<dbReference type="EMBL" id="GBRH01168020">
    <property type="protein sequence ID" value="JAE29876.1"/>
    <property type="molecule type" value="Transcribed_RNA"/>
</dbReference>
<reference evidence="2" key="2">
    <citation type="journal article" date="2015" name="Data Brief">
        <title>Shoot transcriptome of the giant reed, Arundo donax.</title>
        <authorList>
            <person name="Barrero R.A."/>
            <person name="Guerrero F.D."/>
            <person name="Moolhuijzen P."/>
            <person name="Goolsby J.A."/>
            <person name="Tidwell J."/>
            <person name="Bellgard S.E."/>
            <person name="Bellgard M.I."/>
        </authorList>
    </citation>
    <scope>NUCLEOTIDE SEQUENCE</scope>
    <source>
        <tissue evidence="2">Shoot tissue taken approximately 20 cm above the soil surface</tissue>
    </source>
</reference>
<keyword evidence="1" id="KW-0472">Membrane</keyword>
<dbReference type="AlphaFoldDB" id="A0A0A9H4U2"/>
<evidence type="ECO:0000313" key="2">
    <source>
        <dbReference type="EMBL" id="JAE29876.1"/>
    </source>
</evidence>
<name>A0A0A9H4U2_ARUDO</name>
<accession>A0A0A9H4U2</accession>
<evidence type="ECO:0000256" key="1">
    <source>
        <dbReference type="SAM" id="Phobius"/>
    </source>
</evidence>
<keyword evidence="1" id="KW-0812">Transmembrane</keyword>
<proteinExistence type="predicted"/>
<reference evidence="2" key="1">
    <citation type="submission" date="2014-09" db="EMBL/GenBank/DDBJ databases">
        <authorList>
            <person name="Magalhaes I.L.F."/>
            <person name="Oliveira U."/>
            <person name="Santos F.R."/>
            <person name="Vidigal T.H.D.A."/>
            <person name="Brescovit A.D."/>
            <person name="Santos A.J."/>
        </authorList>
    </citation>
    <scope>NUCLEOTIDE SEQUENCE</scope>
    <source>
        <tissue evidence="2">Shoot tissue taken approximately 20 cm above the soil surface</tissue>
    </source>
</reference>
<feature type="transmembrane region" description="Helical" evidence="1">
    <location>
        <begin position="6"/>
        <end position="24"/>
    </location>
</feature>